<comment type="caution">
    <text evidence="2">The sequence shown here is derived from an EMBL/GenBank/DDBJ whole genome shotgun (WGS) entry which is preliminary data.</text>
</comment>
<dbReference type="OrthoDB" id="3266451at2759"/>
<dbReference type="SUPFAM" id="SSF52047">
    <property type="entry name" value="RNI-like"/>
    <property type="match status" value="1"/>
</dbReference>
<dbReference type="AlphaFoldDB" id="A0A8H5MFW8"/>
<accession>A0A8H5MFW8</accession>
<keyword evidence="1" id="KW-0175">Coiled coil</keyword>
<name>A0A8H5MFW8_9AGAR</name>
<dbReference type="Gene3D" id="3.80.10.10">
    <property type="entry name" value="Ribonuclease Inhibitor"/>
    <property type="match status" value="1"/>
</dbReference>
<protein>
    <recommendedName>
        <fullName evidence="4">F-box domain-containing protein</fullName>
    </recommendedName>
</protein>
<dbReference type="EMBL" id="JAACJN010000003">
    <property type="protein sequence ID" value="KAF5392990.1"/>
    <property type="molecule type" value="Genomic_DNA"/>
</dbReference>
<evidence type="ECO:0000313" key="2">
    <source>
        <dbReference type="EMBL" id="KAF5392990.1"/>
    </source>
</evidence>
<feature type="coiled-coil region" evidence="1">
    <location>
        <begin position="40"/>
        <end position="74"/>
    </location>
</feature>
<keyword evidence="3" id="KW-1185">Reference proteome</keyword>
<evidence type="ECO:0000313" key="3">
    <source>
        <dbReference type="Proteomes" id="UP000518752"/>
    </source>
</evidence>
<dbReference type="PANTHER" id="PTHR38926:SF5">
    <property type="entry name" value="F-BOX AND LEUCINE-RICH REPEAT PROTEIN 6"/>
    <property type="match status" value="1"/>
</dbReference>
<sequence length="568" mass="65102">MSIRPCTQCSENIFHPRISLNFTSLHDRLRSEAGPASVQSDELALTLNNAELDLQDYEAEINRLEARVLFLSTQKKRLREYADRVKTLLSPIRKLPNELLRKVFDLNCEVNHFMVSELPVSTVFSSRRAPAMAISHVCSRWRKHALAMPDIWSRIALEWSVDADGEDEVSWKDDDDTFPLSLSLTRSLSRPLTFTLESDSDPLLEGRRPHPILAKLIQQAHRFQSFTFNHTTALFDFPTLFIDIAYPHFPLLEELDIHHDHTPLNYFMGKAPELKKLRLRQSLLVSVSTTAFPQLTHIDFNPEIYHFEDFLEDNPNLTSLVLNEWAPRGFTVQPKTSPRLESLTVRHERYSHDDAENSVFVALHCPSLKNLHLKFSPRLDADHPDDYPDHRPDERSWSNFGLFMTFVQRSSFPLTTLSMTGVPLLDSELVYLLNYLPTLVNLSIDDSRLGFSSPITTEFINSLHAYQRSFLRTNVSPLVPRLQSLALNYGGEHSLNDAVVGMVTSRWIPGALLESDSNLNMSTFQVDCLREFTLKMRSQKEEDRDSAVYAPLERLEKSGLRAVVSWGL</sequence>
<organism evidence="2 3">
    <name type="scientific">Collybiopsis confluens</name>
    <dbReference type="NCBI Taxonomy" id="2823264"/>
    <lineage>
        <taxon>Eukaryota</taxon>
        <taxon>Fungi</taxon>
        <taxon>Dikarya</taxon>
        <taxon>Basidiomycota</taxon>
        <taxon>Agaricomycotina</taxon>
        <taxon>Agaricomycetes</taxon>
        <taxon>Agaricomycetidae</taxon>
        <taxon>Agaricales</taxon>
        <taxon>Marasmiineae</taxon>
        <taxon>Omphalotaceae</taxon>
        <taxon>Collybiopsis</taxon>
    </lineage>
</organism>
<dbReference type="InterPro" id="IPR032675">
    <property type="entry name" value="LRR_dom_sf"/>
</dbReference>
<dbReference type="Proteomes" id="UP000518752">
    <property type="component" value="Unassembled WGS sequence"/>
</dbReference>
<evidence type="ECO:0008006" key="4">
    <source>
        <dbReference type="Google" id="ProtNLM"/>
    </source>
</evidence>
<proteinExistence type="predicted"/>
<evidence type="ECO:0000256" key="1">
    <source>
        <dbReference type="SAM" id="Coils"/>
    </source>
</evidence>
<dbReference type="PANTHER" id="PTHR38926">
    <property type="entry name" value="F-BOX DOMAIN CONTAINING PROTEIN, EXPRESSED"/>
    <property type="match status" value="1"/>
</dbReference>
<reference evidence="2 3" key="1">
    <citation type="journal article" date="2020" name="ISME J.">
        <title>Uncovering the hidden diversity of litter-decomposition mechanisms in mushroom-forming fungi.</title>
        <authorList>
            <person name="Floudas D."/>
            <person name="Bentzer J."/>
            <person name="Ahren D."/>
            <person name="Johansson T."/>
            <person name="Persson P."/>
            <person name="Tunlid A."/>
        </authorList>
    </citation>
    <scope>NUCLEOTIDE SEQUENCE [LARGE SCALE GENOMIC DNA]</scope>
    <source>
        <strain evidence="2 3">CBS 406.79</strain>
    </source>
</reference>
<gene>
    <name evidence="2" type="ORF">D9757_001160</name>
</gene>